<dbReference type="Proteomes" id="UP001163046">
    <property type="component" value="Unassembled WGS sequence"/>
</dbReference>
<dbReference type="SUPFAM" id="SSF57302">
    <property type="entry name" value="Snake toxin-like"/>
    <property type="match status" value="2"/>
</dbReference>
<sequence>MRKESLKCHQCTSTKSWDDCTKEQKEVTCPVGEYRCTVATGRRSSAAVYAKGCATESQCLVDRSPLCKPGDTSEDCHVSCCDGNLCNEAKVLVPTTTPTPRPVKCYQCFSNKSWDDCDHTQQVVTCPTHAGSCAKVVLDGKRSDQSVKIYSKLCITFTTATCNPDDNCNQFLDQSQSVTATKCDISCCNGDLCNGAKVPMISAIILWACALVVLR</sequence>
<evidence type="ECO:0000256" key="2">
    <source>
        <dbReference type="ARBA" id="ARBA00023157"/>
    </source>
</evidence>
<organism evidence="4 5">
    <name type="scientific">Desmophyllum pertusum</name>
    <dbReference type="NCBI Taxonomy" id="174260"/>
    <lineage>
        <taxon>Eukaryota</taxon>
        <taxon>Metazoa</taxon>
        <taxon>Cnidaria</taxon>
        <taxon>Anthozoa</taxon>
        <taxon>Hexacorallia</taxon>
        <taxon>Scleractinia</taxon>
        <taxon>Caryophylliina</taxon>
        <taxon>Caryophylliidae</taxon>
        <taxon>Desmophyllum</taxon>
    </lineage>
</organism>
<evidence type="ECO:0000256" key="1">
    <source>
        <dbReference type="ARBA" id="ARBA00022729"/>
    </source>
</evidence>
<dbReference type="CDD" id="cd00117">
    <property type="entry name" value="TFP"/>
    <property type="match status" value="1"/>
</dbReference>
<dbReference type="AlphaFoldDB" id="A0A9X0A8V2"/>
<feature type="domain" description="UPAR/Ly6" evidence="3">
    <location>
        <begin position="103"/>
        <end position="202"/>
    </location>
</feature>
<dbReference type="PANTHER" id="PTHR10036">
    <property type="entry name" value="CD59 GLYCOPROTEIN"/>
    <property type="match status" value="1"/>
</dbReference>
<dbReference type="Gene3D" id="2.10.60.10">
    <property type="entry name" value="CD59"/>
    <property type="match status" value="2"/>
</dbReference>
<evidence type="ECO:0000313" key="4">
    <source>
        <dbReference type="EMBL" id="KAJ7393699.1"/>
    </source>
</evidence>
<proteinExistence type="predicted"/>
<dbReference type="OrthoDB" id="5961589at2759"/>
<comment type="caution">
    <text evidence="4">The sequence shown here is derived from an EMBL/GenBank/DDBJ whole genome shotgun (WGS) entry which is preliminary data.</text>
</comment>
<protein>
    <recommendedName>
        <fullName evidence="3">UPAR/Ly6 domain-containing protein</fullName>
    </recommendedName>
</protein>
<dbReference type="Pfam" id="PF00021">
    <property type="entry name" value="UPAR_LY6"/>
    <property type="match status" value="2"/>
</dbReference>
<dbReference type="InterPro" id="IPR045860">
    <property type="entry name" value="Snake_toxin-like_sf"/>
</dbReference>
<gene>
    <name evidence="4" type="ORF">OS493_003357</name>
</gene>
<dbReference type="EMBL" id="MU825397">
    <property type="protein sequence ID" value="KAJ7393699.1"/>
    <property type="molecule type" value="Genomic_DNA"/>
</dbReference>
<feature type="domain" description="UPAR/Ly6" evidence="3">
    <location>
        <begin position="6"/>
        <end position="100"/>
    </location>
</feature>
<dbReference type="SMART" id="SM00134">
    <property type="entry name" value="LU"/>
    <property type="match status" value="2"/>
</dbReference>
<evidence type="ECO:0000313" key="5">
    <source>
        <dbReference type="Proteomes" id="UP001163046"/>
    </source>
</evidence>
<evidence type="ECO:0000259" key="3">
    <source>
        <dbReference type="SMART" id="SM00134"/>
    </source>
</evidence>
<accession>A0A9X0A8V2</accession>
<keyword evidence="5" id="KW-1185">Reference proteome</keyword>
<dbReference type="CDD" id="cd23553">
    <property type="entry name" value="TFP_LU_ECD_Ly6PGE"/>
    <property type="match status" value="1"/>
</dbReference>
<reference evidence="4" key="1">
    <citation type="submission" date="2023-01" db="EMBL/GenBank/DDBJ databases">
        <title>Genome assembly of the deep-sea coral Lophelia pertusa.</title>
        <authorList>
            <person name="Herrera S."/>
            <person name="Cordes E."/>
        </authorList>
    </citation>
    <scope>NUCLEOTIDE SEQUENCE</scope>
    <source>
        <strain evidence="4">USNM1676648</strain>
        <tissue evidence="4">Polyp</tissue>
    </source>
</reference>
<keyword evidence="2" id="KW-1015">Disulfide bond</keyword>
<dbReference type="InterPro" id="IPR016054">
    <property type="entry name" value="LY6_UPA_recep-like"/>
</dbReference>
<name>A0A9X0A8V2_9CNID</name>
<keyword evidence="1" id="KW-0732">Signal</keyword>
<dbReference type="PANTHER" id="PTHR10036:SF3">
    <property type="entry name" value="PROTEIN SLEEPLESS-RELATED"/>
    <property type="match status" value="1"/>
</dbReference>